<comment type="caution">
    <text evidence="2">The sequence shown here is derived from an EMBL/GenBank/DDBJ whole genome shotgun (WGS) entry which is preliminary data.</text>
</comment>
<evidence type="ECO:0000313" key="2">
    <source>
        <dbReference type="EMBL" id="PKK57067.1"/>
    </source>
</evidence>
<dbReference type="VEuPathDB" id="FungiDB:FUN_014699"/>
<reference evidence="2 3" key="1">
    <citation type="submission" date="2016-04" db="EMBL/GenBank/DDBJ databases">
        <title>Genome analyses suggest a sexual origin of heterokaryosis in a supposedly ancient asexual fungus.</title>
        <authorList>
            <person name="Ropars J."/>
            <person name="Sedzielewska K."/>
            <person name="Noel J."/>
            <person name="Charron P."/>
            <person name="Farinelli L."/>
            <person name="Marton T."/>
            <person name="Kruger M."/>
            <person name="Pelin A."/>
            <person name="Brachmann A."/>
            <person name="Corradi N."/>
        </authorList>
    </citation>
    <scope>NUCLEOTIDE SEQUENCE [LARGE SCALE GENOMIC DNA]</scope>
    <source>
        <strain evidence="2 3">C2</strain>
    </source>
</reference>
<evidence type="ECO:0000256" key="1">
    <source>
        <dbReference type="SAM" id="MobiDB-lite"/>
    </source>
</evidence>
<protein>
    <submittedName>
        <fullName evidence="2">Uncharacterized protein</fullName>
    </submittedName>
</protein>
<name>A0A2N1M5Y8_9GLOM</name>
<dbReference type="VEuPathDB" id="FungiDB:RhiirFUN_014496"/>
<dbReference type="VEuPathDB" id="FungiDB:RhiirA1_454329"/>
<dbReference type="Proteomes" id="UP000233469">
    <property type="component" value="Unassembled WGS sequence"/>
</dbReference>
<proteinExistence type="predicted"/>
<dbReference type="AlphaFoldDB" id="A0A2N1M5Y8"/>
<sequence length="338" mass="39598">MVSFCKEDEERWNQFYKYKQATTTNTSSVAGQDLFPIVTKILDKYYVTEPINNTIKTEISQCLFVTANMIELNNEELNCEQENPHRSSDGFIEDQHDVRFITLQAMIEEIGQEEVLEIWKVSISKGIICRHYFRVMMNSKTAAFHISMIPQRWYRDIYQDETNLQEKVIFNNKEDIHDDETMNNNTLPVRKPVTIPITVPVLKKAAHKRNLYGRVWGLARTATLLAVEQEDDEITFILQDYIRRKSNRNTPERLPIIINERSTIDEVFDNPQEIQRNYTDTNSRIESSGQIELDETEKDGEIMIDTNLQNVKNPNRVITKGRPPKRRYLSSVEKEQNA</sequence>
<evidence type="ECO:0000313" key="3">
    <source>
        <dbReference type="Proteomes" id="UP000233469"/>
    </source>
</evidence>
<accession>A0A2N1M5Y8</accession>
<dbReference type="EMBL" id="LLXL01004783">
    <property type="protein sequence ID" value="PKK57067.1"/>
    <property type="molecule type" value="Genomic_DNA"/>
</dbReference>
<feature type="region of interest" description="Disordered" evidence="1">
    <location>
        <begin position="318"/>
        <end position="338"/>
    </location>
</feature>
<gene>
    <name evidence="2" type="ORF">RhiirC2_798725</name>
</gene>
<organism evidence="2 3">
    <name type="scientific">Rhizophagus irregularis</name>
    <dbReference type="NCBI Taxonomy" id="588596"/>
    <lineage>
        <taxon>Eukaryota</taxon>
        <taxon>Fungi</taxon>
        <taxon>Fungi incertae sedis</taxon>
        <taxon>Mucoromycota</taxon>
        <taxon>Glomeromycotina</taxon>
        <taxon>Glomeromycetes</taxon>
        <taxon>Glomerales</taxon>
        <taxon>Glomeraceae</taxon>
        <taxon>Rhizophagus</taxon>
    </lineage>
</organism>
<reference evidence="2 3" key="2">
    <citation type="submission" date="2017-10" db="EMBL/GenBank/DDBJ databases">
        <title>Extensive intraspecific genome diversity in a model arbuscular mycorrhizal fungus.</title>
        <authorList>
            <person name="Chen E.C.H."/>
            <person name="Morin E."/>
            <person name="Baudet D."/>
            <person name="Noel J."/>
            <person name="Ndikumana S."/>
            <person name="Charron P."/>
            <person name="St-Onge C."/>
            <person name="Giorgi J."/>
            <person name="Grigoriev I.V."/>
            <person name="Roux C."/>
            <person name="Martin F.M."/>
            <person name="Corradi N."/>
        </authorList>
    </citation>
    <scope>NUCLEOTIDE SEQUENCE [LARGE SCALE GENOMIC DNA]</scope>
    <source>
        <strain evidence="2 3">C2</strain>
    </source>
</reference>